<dbReference type="RefSeq" id="WP_190435594.1">
    <property type="nucleotide sequence ID" value="NZ_JAMPKM010000005.1"/>
</dbReference>
<feature type="transmembrane region" description="Helical" evidence="1">
    <location>
        <begin position="20"/>
        <end position="41"/>
    </location>
</feature>
<comment type="caution">
    <text evidence="2">The sequence shown here is derived from an EMBL/GenBank/DDBJ whole genome shotgun (WGS) entry which is preliminary data.</text>
</comment>
<dbReference type="Proteomes" id="UP001464891">
    <property type="component" value="Unassembled WGS sequence"/>
</dbReference>
<protein>
    <submittedName>
        <fullName evidence="2">Uncharacterized protein</fullName>
    </submittedName>
</protein>
<organism evidence="2 3">
    <name type="scientific">Trichocoleus desertorum GB2-A4</name>
    <dbReference type="NCBI Taxonomy" id="2933944"/>
    <lineage>
        <taxon>Bacteria</taxon>
        <taxon>Bacillati</taxon>
        <taxon>Cyanobacteriota</taxon>
        <taxon>Cyanophyceae</taxon>
        <taxon>Leptolyngbyales</taxon>
        <taxon>Trichocoleusaceae</taxon>
        <taxon>Trichocoleus</taxon>
    </lineage>
</organism>
<name>A0ABV0J6V5_9CYAN</name>
<sequence>MKTVEQTATKLVLRHRPTQVWRLAAGIAIVLPVLLLWLSASNSWLNYLWWFPLFVVFWFGCGALLFLIAGQAVTYQFDKALNSLTVRHHRLPKTKTTEFALKDIVDVQLQLASWHHDSDESKATYQGVLLLRGDRVLTLQCGFNASRQDKEAIVTVIRQFLGMQP</sequence>
<keyword evidence="3" id="KW-1185">Reference proteome</keyword>
<proteinExistence type="predicted"/>
<evidence type="ECO:0000313" key="2">
    <source>
        <dbReference type="EMBL" id="MEP0817514.1"/>
    </source>
</evidence>
<dbReference type="EMBL" id="JAMPKM010000005">
    <property type="protein sequence ID" value="MEP0817514.1"/>
    <property type="molecule type" value="Genomic_DNA"/>
</dbReference>
<evidence type="ECO:0000313" key="3">
    <source>
        <dbReference type="Proteomes" id="UP001464891"/>
    </source>
</evidence>
<reference evidence="2 3" key="1">
    <citation type="submission" date="2022-04" db="EMBL/GenBank/DDBJ databases">
        <title>Positive selection, recombination, and allopatry shape intraspecific diversity of widespread and dominant cyanobacteria.</title>
        <authorList>
            <person name="Wei J."/>
            <person name="Shu W."/>
            <person name="Hu C."/>
        </authorList>
    </citation>
    <scope>NUCLEOTIDE SEQUENCE [LARGE SCALE GENOMIC DNA]</scope>
    <source>
        <strain evidence="2 3">GB2-A4</strain>
    </source>
</reference>
<accession>A0ABV0J6V5</accession>
<keyword evidence="1" id="KW-0472">Membrane</keyword>
<keyword evidence="1" id="KW-1133">Transmembrane helix</keyword>
<feature type="transmembrane region" description="Helical" evidence="1">
    <location>
        <begin position="47"/>
        <end position="69"/>
    </location>
</feature>
<evidence type="ECO:0000256" key="1">
    <source>
        <dbReference type="SAM" id="Phobius"/>
    </source>
</evidence>
<gene>
    <name evidence="2" type="ORF">NC998_10445</name>
</gene>
<keyword evidence="1" id="KW-0812">Transmembrane</keyword>